<comment type="similarity">
    <text evidence="1">Belongs to the peptidase S9B family. DPPIV subfamily.</text>
</comment>
<dbReference type="FunFam" id="3.40.50.1820:FF:000003">
    <property type="entry name" value="Dipeptidyl peptidase 4"/>
    <property type="match status" value="1"/>
</dbReference>
<comment type="caution">
    <text evidence="6">The sequence shown here is derived from an EMBL/GenBank/DDBJ whole genome shotgun (WGS) entry which is preliminary data.</text>
</comment>
<organism evidence="6 7">
    <name type="scientific">Popillia japonica</name>
    <name type="common">Japanese beetle</name>
    <dbReference type="NCBI Taxonomy" id="7064"/>
    <lineage>
        <taxon>Eukaryota</taxon>
        <taxon>Metazoa</taxon>
        <taxon>Ecdysozoa</taxon>
        <taxon>Arthropoda</taxon>
        <taxon>Hexapoda</taxon>
        <taxon>Insecta</taxon>
        <taxon>Pterygota</taxon>
        <taxon>Neoptera</taxon>
        <taxon>Endopterygota</taxon>
        <taxon>Coleoptera</taxon>
        <taxon>Polyphaga</taxon>
        <taxon>Scarabaeiformia</taxon>
        <taxon>Scarabaeidae</taxon>
        <taxon>Rutelinae</taxon>
        <taxon>Popillia</taxon>
    </lineage>
</organism>
<dbReference type="Gene3D" id="2.140.10.30">
    <property type="entry name" value="Dipeptidylpeptidase IV, N-terminal domain"/>
    <property type="match status" value="1"/>
</dbReference>
<dbReference type="InterPro" id="IPR001375">
    <property type="entry name" value="Peptidase_S9_cat"/>
</dbReference>
<evidence type="ECO:0000313" key="6">
    <source>
        <dbReference type="EMBL" id="KAK9694674.1"/>
    </source>
</evidence>
<dbReference type="Pfam" id="PF00930">
    <property type="entry name" value="DPPIV_N"/>
    <property type="match status" value="1"/>
</dbReference>
<dbReference type="AlphaFoldDB" id="A0AAW1IXD0"/>
<evidence type="ECO:0000313" key="7">
    <source>
        <dbReference type="Proteomes" id="UP001458880"/>
    </source>
</evidence>
<dbReference type="InterPro" id="IPR002469">
    <property type="entry name" value="Peptidase_S9B_N"/>
</dbReference>
<protein>
    <recommendedName>
        <fullName evidence="3">Venom dipeptidyl peptidase 4</fullName>
    </recommendedName>
</protein>
<dbReference type="InterPro" id="IPR050278">
    <property type="entry name" value="Serine_Prot_S9B/DPPIV"/>
</dbReference>
<sequence>MHIILCTGNCDEYKRLTSGRRVVLSINGWDQVRNIVFYTGTAIDSPFTQHVFYYNLNTDVDTCITCTFASLDGACLFASASFSTDYSYFAEMCYGPGPNYISINAIDNLTFSKEYEINELLRNQLQNKLLPIIQDLDVPLESGFTAKARLLLPPNIDLSGATKYPVIVYVYAGPDSTQISDRFSLGYQNYFVTNRQYIYLYIDGRGSGKKGDNMRFQIYRKMASVEIEDQIAVTKYLRDSLPYIDPSRIGIWGWSYGGFATAWVLAKDTENVFKFGLSVAPVTDFALYDTIYTERYMGLITPEDNEEGYNNTDINRRAELLRNKSFFLIHGNADDNVHYQQSMLLAKALEHADILFYQMSYPDENHSLSSVYPHLYHTLDRYFARCFGLPDPQYRHLPPPIEYNKI</sequence>
<evidence type="ECO:0000256" key="2">
    <source>
        <dbReference type="ARBA" id="ARBA00023180"/>
    </source>
</evidence>
<dbReference type="InterPro" id="IPR029058">
    <property type="entry name" value="AB_hydrolase_fold"/>
</dbReference>
<evidence type="ECO:0000259" key="4">
    <source>
        <dbReference type="Pfam" id="PF00326"/>
    </source>
</evidence>
<dbReference type="Proteomes" id="UP001458880">
    <property type="component" value="Unassembled WGS sequence"/>
</dbReference>
<keyword evidence="7" id="KW-1185">Reference proteome</keyword>
<dbReference type="GO" id="GO:0008236">
    <property type="term" value="F:serine-type peptidase activity"/>
    <property type="evidence" value="ECO:0007669"/>
    <property type="project" value="InterPro"/>
</dbReference>
<dbReference type="PANTHER" id="PTHR11731:SF154">
    <property type="entry name" value="VENOM DIPEPTIDYL PEPTIDASE 4-LIKE PROTEIN"/>
    <property type="match status" value="1"/>
</dbReference>
<dbReference type="SUPFAM" id="SSF53474">
    <property type="entry name" value="alpha/beta-Hydrolases"/>
    <property type="match status" value="1"/>
</dbReference>
<dbReference type="PANTHER" id="PTHR11731">
    <property type="entry name" value="PROTEASE FAMILY S9B,C DIPEPTIDYL-PEPTIDASE IV-RELATED"/>
    <property type="match status" value="1"/>
</dbReference>
<proteinExistence type="inferred from homology"/>
<dbReference type="Pfam" id="PF00326">
    <property type="entry name" value="Peptidase_S9"/>
    <property type="match status" value="1"/>
</dbReference>
<accession>A0AAW1IXD0</accession>
<gene>
    <name evidence="6" type="ORF">QE152_g33361</name>
</gene>
<evidence type="ECO:0000256" key="3">
    <source>
        <dbReference type="ARBA" id="ARBA00072929"/>
    </source>
</evidence>
<dbReference type="GO" id="GO:0008239">
    <property type="term" value="F:dipeptidyl-peptidase activity"/>
    <property type="evidence" value="ECO:0007669"/>
    <property type="project" value="TreeGrafter"/>
</dbReference>
<feature type="domain" description="Peptidase S9 prolyl oligopeptidase catalytic" evidence="4">
    <location>
        <begin position="187"/>
        <end position="388"/>
    </location>
</feature>
<dbReference type="SUPFAM" id="SSF82171">
    <property type="entry name" value="DPP6 N-terminal domain-like"/>
    <property type="match status" value="1"/>
</dbReference>
<dbReference type="Gene3D" id="3.40.50.1820">
    <property type="entry name" value="alpha/beta hydrolase"/>
    <property type="match status" value="1"/>
</dbReference>
<dbReference type="EMBL" id="JASPKY010000505">
    <property type="protein sequence ID" value="KAK9694674.1"/>
    <property type="molecule type" value="Genomic_DNA"/>
</dbReference>
<keyword evidence="2" id="KW-0325">Glycoprotein</keyword>
<name>A0AAW1IXD0_POPJA</name>
<feature type="domain" description="Dipeptidylpeptidase IV N-terminal" evidence="5">
    <location>
        <begin position="2"/>
        <end position="98"/>
    </location>
</feature>
<evidence type="ECO:0000259" key="5">
    <source>
        <dbReference type="Pfam" id="PF00930"/>
    </source>
</evidence>
<dbReference type="GO" id="GO:0005886">
    <property type="term" value="C:plasma membrane"/>
    <property type="evidence" value="ECO:0007669"/>
    <property type="project" value="TreeGrafter"/>
</dbReference>
<dbReference type="GO" id="GO:0006508">
    <property type="term" value="P:proteolysis"/>
    <property type="evidence" value="ECO:0007669"/>
    <property type="project" value="InterPro"/>
</dbReference>
<reference evidence="6 7" key="1">
    <citation type="journal article" date="2024" name="BMC Genomics">
        <title>De novo assembly and annotation of Popillia japonica's genome with initial clues to its potential as an invasive pest.</title>
        <authorList>
            <person name="Cucini C."/>
            <person name="Boschi S."/>
            <person name="Funari R."/>
            <person name="Cardaioli E."/>
            <person name="Iannotti N."/>
            <person name="Marturano G."/>
            <person name="Paoli F."/>
            <person name="Bruttini M."/>
            <person name="Carapelli A."/>
            <person name="Frati F."/>
            <person name="Nardi F."/>
        </authorList>
    </citation>
    <scope>NUCLEOTIDE SEQUENCE [LARGE SCALE GENOMIC DNA]</scope>
    <source>
        <strain evidence="6">DMR45628</strain>
    </source>
</reference>
<evidence type="ECO:0000256" key="1">
    <source>
        <dbReference type="ARBA" id="ARBA00010036"/>
    </source>
</evidence>